<organism evidence="8 9">
    <name type="scientific">Candidatus Pullichristensenella stercorigallinarum</name>
    <dbReference type="NCBI Taxonomy" id="2840909"/>
    <lineage>
        <taxon>Bacteria</taxon>
        <taxon>Bacillati</taxon>
        <taxon>Bacillota</taxon>
        <taxon>Clostridia</taxon>
        <taxon>Candidatus Pullichristensenella</taxon>
    </lineage>
</organism>
<proteinExistence type="inferred from homology"/>
<evidence type="ECO:0000256" key="5">
    <source>
        <dbReference type="SAM" id="Phobius"/>
    </source>
</evidence>
<accession>A0A9D1CWJ4</accession>
<dbReference type="GO" id="GO:0004321">
    <property type="term" value="F:fatty-acyl-CoA synthase activity"/>
    <property type="evidence" value="ECO:0007669"/>
    <property type="project" value="TreeGrafter"/>
</dbReference>
<sequence>MALYQRFLRKPEFGSYEDFLHNFRINVPENFNFAYDVLDVIAQEEPDKRALQWVHMDGRERAFTFAEIARLSHQAANLFARLGIRKGDKVMLVLRRHYTFWIAIMALCRIGAVTVPATHLLTKKDIVYRANSAEIKMVVTSAEGCFAQSCEDAMPECPTVEKLLIVDGQREGWLDFEALLAQEPDVYPRPQEPLKHDDIMLLYFTSGTSGLPKMVGHNFDYPLGHIQTAVFWHQCIDGGLHLTVSETGWMKSVWGKLYGQWLAGSAIMVYDFEKFVPKDLLAVLEKYRIDTFCAPPTIYRFMILEDVSKYDLSSLKHCTTAGEPLNPEVYEKWKELTGHELREIFGQTELCVTVGTFPWMKVCPGSMGKPSPQFDVDIVDEDDKSCPAGQVGEIVVRTQYETPVGMFLGYYHDEEGTKAVWHDGIYHTRDLAWRDEWGYYWYVGRADDVIKSSGYRIGPFEVESALMEHDAVVETAITGVPDPVRGQIVKATIVLKAGYEPTDALKKELQNHVKKLTAPYKYPRIIEFVDELPKTISGKIRRVELRERDSQKADQ</sequence>
<dbReference type="GO" id="GO:0005524">
    <property type="term" value="F:ATP binding"/>
    <property type="evidence" value="ECO:0007669"/>
    <property type="project" value="UniProtKB-KW"/>
</dbReference>
<comment type="similarity">
    <text evidence="1">Belongs to the ATP-dependent AMP-binding enzyme family.</text>
</comment>
<dbReference type="SUPFAM" id="SSF56801">
    <property type="entry name" value="Acetyl-CoA synthetase-like"/>
    <property type="match status" value="1"/>
</dbReference>
<dbReference type="PROSITE" id="PS00455">
    <property type="entry name" value="AMP_BINDING"/>
    <property type="match status" value="1"/>
</dbReference>
<gene>
    <name evidence="8" type="ORF">IAA52_07080</name>
</gene>
<evidence type="ECO:0000259" key="7">
    <source>
        <dbReference type="Pfam" id="PF13193"/>
    </source>
</evidence>
<dbReference type="Pfam" id="PF13193">
    <property type="entry name" value="AMP-binding_C"/>
    <property type="match status" value="1"/>
</dbReference>
<dbReference type="InterPro" id="IPR045851">
    <property type="entry name" value="AMP-bd_C_sf"/>
</dbReference>
<dbReference type="EMBL" id="DVFZ01000070">
    <property type="protein sequence ID" value="HIQ82851.1"/>
    <property type="molecule type" value="Genomic_DNA"/>
</dbReference>
<feature type="domain" description="AMP-dependent synthetase/ligase" evidence="6">
    <location>
        <begin position="42"/>
        <end position="411"/>
    </location>
</feature>
<dbReference type="GO" id="GO:0016405">
    <property type="term" value="F:CoA-ligase activity"/>
    <property type="evidence" value="ECO:0007669"/>
    <property type="project" value="UniProtKB-ARBA"/>
</dbReference>
<feature type="domain" description="AMP-binding enzyme C-terminal" evidence="7">
    <location>
        <begin position="461"/>
        <end position="539"/>
    </location>
</feature>
<dbReference type="PANTHER" id="PTHR43605:SF10">
    <property type="entry name" value="ACYL-COA SYNTHETASE MEDIUM CHAIN FAMILY MEMBER 3"/>
    <property type="match status" value="1"/>
</dbReference>
<dbReference type="InterPro" id="IPR020845">
    <property type="entry name" value="AMP-binding_CS"/>
</dbReference>
<keyword evidence="5" id="KW-0472">Membrane</keyword>
<keyword evidence="4" id="KW-0067">ATP-binding</keyword>
<dbReference type="PANTHER" id="PTHR43605">
    <property type="entry name" value="ACYL-COENZYME A SYNTHETASE"/>
    <property type="match status" value="1"/>
</dbReference>
<dbReference type="Gene3D" id="3.40.50.12780">
    <property type="entry name" value="N-terminal domain of ligase-like"/>
    <property type="match status" value="1"/>
</dbReference>
<keyword evidence="5" id="KW-1133">Transmembrane helix</keyword>
<feature type="transmembrane region" description="Helical" evidence="5">
    <location>
        <begin position="98"/>
        <end position="121"/>
    </location>
</feature>
<evidence type="ECO:0000313" key="8">
    <source>
        <dbReference type="EMBL" id="HIQ82851.1"/>
    </source>
</evidence>
<protein>
    <submittedName>
        <fullName evidence="8">AMP-binding protein</fullName>
    </submittedName>
</protein>
<dbReference type="FunFam" id="3.30.300.30:FF:000005">
    <property type="entry name" value="Acyl-coenzyme A synthetase ACSM5, mitochondrial"/>
    <property type="match status" value="1"/>
</dbReference>
<dbReference type="AlphaFoldDB" id="A0A9D1CWJ4"/>
<evidence type="ECO:0000256" key="4">
    <source>
        <dbReference type="ARBA" id="ARBA00022840"/>
    </source>
</evidence>
<dbReference type="GO" id="GO:0006637">
    <property type="term" value="P:acyl-CoA metabolic process"/>
    <property type="evidence" value="ECO:0007669"/>
    <property type="project" value="TreeGrafter"/>
</dbReference>
<dbReference type="Pfam" id="PF00501">
    <property type="entry name" value="AMP-binding"/>
    <property type="match status" value="1"/>
</dbReference>
<keyword evidence="2" id="KW-0436">Ligase</keyword>
<evidence type="ECO:0000256" key="3">
    <source>
        <dbReference type="ARBA" id="ARBA00022741"/>
    </source>
</evidence>
<dbReference type="Gene3D" id="3.30.300.30">
    <property type="match status" value="1"/>
</dbReference>
<dbReference type="InterPro" id="IPR000873">
    <property type="entry name" value="AMP-dep_synth/lig_dom"/>
</dbReference>
<reference evidence="8" key="2">
    <citation type="journal article" date="2021" name="PeerJ">
        <title>Extensive microbial diversity within the chicken gut microbiome revealed by metagenomics and culture.</title>
        <authorList>
            <person name="Gilroy R."/>
            <person name="Ravi A."/>
            <person name="Getino M."/>
            <person name="Pursley I."/>
            <person name="Horton D.L."/>
            <person name="Alikhan N.F."/>
            <person name="Baker D."/>
            <person name="Gharbi K."/>
            <person name="Hall N."/>
            <person name="Watson M."/>
            <person name="Adriaenssens E.M."/>
            <person name="Foster-Nyarko E."/>
            <person name="Jarju S."/>
            <person name="Secka A."/>
            <person name="Antonio M."/>
            <person name="Oren A."/>
            <person name="Chaudhuri R.R."/>
            <person name="La Ragione R."/>
            <person name="Hildebrand F."/>
            <person name="Pallen M.J."/>
        </authorList>
    </citation>
    <scope>NUCLEOTIDE SEQUENCE</scope>
    <source>
        <strain evidence="8">ChiSjej6B24-2974</strain>
    </source>
</reference>
<reference evidence="8" key="1">
    <citation type="submission" date="2020-10" db="EMBL/GenBank/DDBJ databases">
        <authorList>
            <person name="Gilroy R."/>
        </authorList>
    </citation>
    <scope>NUCLEOTIDE SEQUENCE</scope>
    <source>
        <strain evidence="8">ChiSjej6B24-2974</strain>
    </source>
</reference>
<keyword evidence="5" id="KW-0812">Transmembrane</keyword>
<dbReference type="InterPro" id="IPR051087">
    <property type="entry name" value="Mitochondrial_ACSM"/>
</dbReference>
<dbReference type="Proteomes" id="UP000824260">
    <property type="component" value="Unassembled WGS sequence"/>
</dbReference>
<dbReference type="GO" id="GO:0006633">
    <property type="term" value="P:fatty acid biosynthetic process"/>
    <property type="evidence" value="ECO:0007669"/>
    <property type="project" value="TreeGrafter"/>
</dbReference>
<dbReference type="InterPro" id="IPR025110">
    <property type="entry name" value="AMP-bd_C"/>
</dbReference>
<dbReference type="GO" id="GO:0015645">
    <property type="term" value="F:fatty acid ligase activity"/>
    <property type="evidence" value="ECO:0007669"/>
    <property type="project" value="TreeGrafter"/>
</dbReference>
<evidence type="ECO:0000259" key="6">
    <source>
        <dbReference type="Pfam" id="PF00501"/>
    </source>
</evidence>
<name>A0A9D1CWJ4_9FIRM</name>
<evidence type="ECO:0000256" key="1">
    <source>
        <dbReference type="ARBA" id="ARBA00006432"/>
    </source>
</evidence>
<evidence type="ECO:0000313" key="9">
    <source>
        <dbReference type="Proteomes" id="UP000824260"/>
    </source>
</evidence>
<comment type="caution">
    <text evidence="8">The sequence shown here is derived from an EMBL/GenBank/DDBJ whole genome shotgun (WGS) entry which is preliminary data.</text>
</comment>
<dbReference type="InterPro" id="IPR042099">
    <property type="entry name" value="ANL_N_sf"/>
</dbReference>
<evidence type="ECO:0000256" key="2">
    <source>
        <dbReference type="ARBA" id="ARBA00022598"/>
    </source>
</evidence>
<keyword evidence="3" id="KW-0547">Nucleotide-binding</keyword>